<keyword evidence="6 16" id="KW-0812">Transmembrane</keyword>
<protein>
    <recommendedName>
        <fullName evidence="4">RING-type E3 ubiquitin transferase</fullName>
        <ecNumber evidence="4">2.3.2.27</ecNumber>
    </recommendedName>
</protein>
<keyword evidence="9" id="KW-0833">Ubl conjugation pathway</keyword>
<dbReference type="PANTHER" id="PTHR45768">
    <property type="entry name" value="E3 UBIQUITIN-PROTEIN LIGASE RNF13-LIKE"/>
    <property type="match status" value="1"/>
</dbReference>
<evidence type="ECO:0000256" key="15">
    <source>
        <dbReference type="SAM" id="MobiDB-lite"/>
    </source>
</evidence>
<comment type="pathway">
    <text evidence="3">Protein modification; protein ubiquitination.</text>
</comment>
<accession>A0AAP0JDG8</accession>
<evidence type="ECO:0000256" key="1">
    <source>
        <dbReference type="ARBA" id="ARBA00000900"/>
    </source>
</evidence>
<proteinExistence type="inferred from homology"/>
<evidence type="ECO:0000256" key="16">
    <source>
        <dbReference type="SAM" id="Phobius"/>
    </source>
</evidence>
<dbReference type="CDD" id="cd16461">
    <property type="entry name" value="RING-H2_EL5-like"/>
    <property type="match status" value="1"/>
</dbReference>
<comment type="catalytic activity">
    <reaction evidence="1">
        <text>S-ubiquitinyl-[E2 ubiquitin-conjugating enzyme]-L-cysteine + [acceptor protein]-L-lysine = [E2 ubiquitin-conjugating enzyme]-L-cysteine + N(6)-ubiquitinyl-[acceptor protein]-L-lysine.</text>
        <dbReference type="EC" id="2.3.2.27"/>
    </reaction>
</comment>
<dbReference type="SMART" id="SM00184">
    <property type="entry name" value="RING"/>
    <property type="match status" value="1"/>
</dbReference>
<dbReference type="Proteomes" id="UP001419268">
    <property type="component" value="Unassembled WGS sequence"/>
</dbReference>
<keyword evidence="12 16" id="KW-0472">Membrane</keyword>
<gene>
    <name evidence="18" type="ORF">Scep_011542</name>
</gene>
<keyword evidence="19" id="KW-1185">Reference proteome</keyword>
<evidence type="ECO:0000256" key="14">
    <source>
        <dbReference type="PROSITE-ProRule" id="PRU00175"/>
    </source>
</evidence>
<keyword evidence="7" id="KW-0479">Metal-binding</keyword>
<evidence type="ECO:0000256" key="13">
    <source>
        <dbReference type="ARBA" id="ARBA00024209"/>
    </source>
</evidence>
<evidence type="ECO:0000313" key="19">
    <source>
        <dbReference type="Proteomes" id="UP001419268"/>
    </source>
</evidence>
<comment type="caution">
    <text evidence="18">The sequence shown here is derived from an EMBL/GenBank/DDBJ whole genome shotgun (WGS) entry which is preliminary data.</text>
</comment>
<sequence>MDPRDDDGYNWNEYPRHRERFGLNTRIMLTAIISLLFVIVMVVLLHLYARLVLKRQARRRQAMLQMGIGLNSSALQSSADPPRTGLDQSIISSLPIFIYKRASSQHQTSSSTNSIECSVCLSTIEEEEMVRLLPNCKHTFHSQCIDMWLNGHSTCPVCRTEAEPRAQAQAQAQLLVTVVPGTAPPMETVNSSLPGGEGTSDLAVQTPGKVTGSSLRLSSFRRMLSGERSGRRVINQPTSCEQPDHHHHQEGDLERQ</sequence>
<dbReference type="GO" id="GO:0016020">
    <property type="term" value="C:membrane"/>
    <property type="evidence" value="ECO:0007669"/>
    <property type="project" value="UniProtKB-SubCell"/>
</dbReference>
<dbReference type="Gene3D" id="3.30.40.10">
    <property type="entry name" value="Zinc/RING finger domain, C3HC4 (zinc finger)"/>
    <property type="match status" value="1"/>
</dbReference>
<evidence type="ECO:0000256" key="8">
    <source>
        <dbReference type="ARBA" id="ARBA00022771"/>
    </source>
</evidence>
<dbReference type="AlphaFoldDB" id="A0AAP0JDG8"/>
<keyword evidence="8 14" id="KW-0863">Zinc-finger</keyword>
<evidence type="ECO:0000256" key="2">
    <source>
        <dbReference type="ARBA" id="ARBA00004167"/>
    </source>
</evidence>
<dbReference type="GO" id="GO:0008270">
    <property type="term" value="F:zinc ion binding"/>
    <property type="evidence" value="ECO:0007669"/>
    <property type="project" value="UniProtKB-KW"/>
</dbReference>
<evidence type="ECO:0000256" key="7">
    <source>
        <dbReference type="ARBA" id="ARBA00022723"/>
    </source>
</evidence>
<feature type="region of interest" description="Disordered" evidence="15">
    <location>
        <begin position="186"/>
        <end position="211"/>
    </location>
</feature>
<dbReference type="EMBL" id="JBBNAG010000005">
    <property type="protein sequence ID" value="KAK9132014.1"/>
    <property type="molecule type" value="Genomic_DNA"/>
</dbReference>
<dbReference type="InterPro" id="IPR013083">
    <property type="entry name" value="Znf_RING/FYVE/PHD"/>
</dbReference>
<evidence type="ECO:0000256" key="12">
    <source>
        <dbReference type="ARBA" id="ARBA00023136"/>
    </source>
</evidence>
<evidence type="ECO:0000256" key="6">
    <source>
        <dbReference type="ARBA" id="ARBA00022692"/>
    </source>
</evidence>
<evidence type="ECO:0000256" key="11">
    <source>
        <dbReference type="ARBA" id="ARBA00022989"/>
    </source>
</evidence>
<keyword evidence="10" id="KW-0862">Zinc</keyword>
<evidence type="ECO:0000256" key="5">
    <source>
        <dbReference type="ARBA" id="ARBA00022679"/>
    </source>
</evidence>
<dbReference type="InterPro" id="IPR001841">
    <property type="entry name" value="Znf_RING"/>
</dbReference>
<comment type="similarity">
    <text evidence="13">Belongs to the RING-type zinc finger family. ATL subfamily.</text>
</comment>
<dbReference type="FunFam" id="3.30.40.10:FF:000187">
    <property type="entry name" value="E3 ubiquitin-protein ligase ATL6"/>
    <property type="match status" value="1"/>
</dbReference>
<feature type="transmembrane region" description="Helical" evidence="16">
    <location>
        <begin position="27"/>
        <end position="53"/>
    </location>
</feature>
<evidence type="ECO:0000256" key="3">
    <source>
        <dbReference type="ARBA" id="ARBA00004906"/>
    </source>
</evidence>
<evidence type="ECO:0000256" key="9">
    <source>
        <dbReference type="ARBA" id="ARBA00022786"/>
    </source>
</evidence>
<feature type="compositionally biased region" description="Basic and acidic residues" evidence="15">
    <location>
        <begin position="242"/>
        <end position="256"/>
    </location>
</feature>
<dbReference type="PROSITE" id="PS50089">
    <property type="entry name" value="ZF_RING_2"/>
    <property type="match status" value="1"/>
</dbReference>
<evidence type="ECO:0000256" key="4">
    <source>
        <dbReference type="ARBA" id="ARBA00012483"/>
    </source>
</evidence>
<name>A0AAP0JDG8_9MAGN</name>
<organism evidence="18 19">
    <name type="scientific">Stephania cephalantha</name>
    <dbReference type="NCBI Taxonomy" id="152367"/>
    <lineage>
        <taxon>Eukaryota</taxon>
        <taxon>Viridiplantae</taxon>
        <taxon>Streptophyta</taxon>
        <taxon>Embryophyta</taxon>
        <taxon>Tracheophyta</taxon>
        <taxon>Spermatophyta</taxon>
        <taxon>Magnoliopsida</taxon>
        <taxon>Ranunculales</taxon>
        <taxon>Menispermaceae</taxon>
        <taxon>Menispermoideae</taxon>
        <taxon>Cissampelideae</taxon>
        <taxon>Stephania</taxon>
    </lineage>
</organism>
<keyword evidence="5" id="KW-0808">Transferase</keyword>
<evidence type="ECO:0000259" key="17">
    <source>
        <dbReference type="PROSITE" id="PS50089"/>
    </source>
</evidence>
<evidence type="ECO:0000256" key="10">
    <source>
        <dbReference type="ARBA" id="ARBA00022833"/>
    </source>
</evidence>
<keyword evidence="11 16" id="KW-1133">Transmembrane helix</keyword>
<dbReference type="PANTHER" id="PTHR45768:SF34">
    <property type="entry name" value="RING-H2 FINGER PROTEIN ATL64"/>
    <property type="match status" value="1"/>
</dbReference>
<comment type="subcellular location">
    <subcellularLocation>
        <location evidence="2">Membrane</location>
        <topology evidence="2">Single-pass membrane protein</topology>
    </subcellularLocation>
</comment>
<feature type="region of interest" description="Disordered" evidence="15">
    <location>
        <begin position="226"/>
        <end position="256"/>
    </location>
</feature>
<feature type="domain" description="RING-type" evidence="17">
    <location>
        <begin position="117"/>
        <end position="159"/>
    </location>
</feature>
<dbReference type="SUPFAM" id="SSF57850">
    <property type="entry name" value="RING/U-box"/>
    <property type="match status" value="1"/>
</dbReference>
<dbReference type="GO" id="GO:0061630">
    <property type="term" value="F:ubiquitin protein ligase activity"/>
    <property type="evidence" value="ECO:0007669"/>
    <property type="project" value="UniProtKB-EC"/>
</dbReference>
<dbReference type="EC" id="2.3.2.27" evidence="4"/>
<dbReference type="Pfam" id="PF13639">
    <property type="entry name" value="zf-RING_2"/>
    <property type="match status" value="1"/>
</dbReference>
<reference evidence="18 19" key="1">
    <citation type="submission" date="2024-01" db="EMBL/GenBank/DDBJ databases">
        <title>Genome assemblies of Stephania.</title>
        <authorList>
            <person name="Yang L."/>
        </authorList>
    </citation>
    <scope>NUCLEOTIDE SEQUENCE [LARGE SCALE GENOMIC DNA]</scope>
    <source>
        <strain evidence="18">JXDWG</strain>
        <tissue evidence="18">Leaf</tissue>
    </source>
</reference>
<evidence type="ECO:0000313" key="18">
    <source>
        <dbReference type="EMBL" id="KAK9132014.1"/>
    </source>
</evidence>